<reference evidence="18" key="2">
    <citation type="submission" date="2023-05" db="EMBL/GenBank/DDBJ databases">
        <authorList>
            <consortium name="Lawrence Berkeley National Laboratory"/>
            <person name="Steindorff A."/>
            <person name="Hensen N."/>
            <person name="Bonometti L."/>
            <person name="Westerberg I."/>
            <person name="Brannstrom I.O."/>
            <person name="Guillou S."/>
            <person name="Cros-Aarteil S."/>
            <person name="Calhoun S."/>
            <person name="Haridas S."/>
            <person name="Kuo A."/>
            <person name="Mondo S."/>
            <person name="Pangilinan J."/>
            <person name="Riley R."/>
            <person name="Labutti K."/>
            <person name="Andreopoulos B."/>
            <person name="Lipzen A."/>
            <person name="Chen C."/>
            <person name="Yanf M."/>
            <person name="Daum C."/>
            <person name="Ng V."/>
            <person name="Clum A."/>
            <person name="Ohm R."/>
            <person name="Martin F."/>
            <person name="Silar P."/>
            <person name="Natvig D."/>
            <person name="Lalanne C."/>
            <person name="Gautier V."/>
            <person name="Ament-Velasquez S.L."/>
            <person name="Kruys A."/>
            <person name="Hutchinson M.I."/>
            <person name="Powell A.J."/>
            <person name="Barry K."/>
            <person name="Miller A.N."/>
            <person name="Grigoriev I.V."/>
            <person name="Debuchy R."/>
            <person name="Gladieux P."/>
            <person name="Thoren M.H."/>
            <person name="Johannesson H."/>
        </authorList>
    </citation>
    <scope>NUCLEOTIDE SEQUENCE</scope>
    <source>
        <strain evidence="18">CBS 123565</strain>
    </source>
</reference>
<evidence type="ECO:0000313" key="19">
    <source>
        <dbReference type="Proteomes" id="UP001304895"/>
    </source>
</evidence>
<evidence type="ECO:0000256" key="6">
    <source>
        <dbReference type="ARBA" id="ARBA00022679"/>
    </source>
</evidence>
<dbReference type="PROSITE" id="PS50011">
    <property type="entry name" value="PROTEIN_KINASE_DOM"/>
    <property type="match status" value="1"/>
</dbReference>
<keyword evidence="5" id="KW-0597">Phosphoprotein</keyword>
<feature type="region of interest" description="Disordered" evidence="16">
    <location>
        <begin position="769"/>
        <end position="876"/>
    </location>
</feature>
<feature type="compositionally biased region" description="Polar residues" evidence="16">
    <location>
        <begin position="791"/>
        <end position="800"/>
    </location>
</feature>
<dbReference type="InterPro" id="IPR030616">
    <property type="entry name" value="Aur-like"/>
</dbReference>
<dbReference type="Gene3D" id="1.10.510.10">
    <property type="entry name" value="Transferase(Phosphotransferase) domain 1"/>
    <property type="match status" value="1"/>
</dbReference>
<proteinExistence type="inferred from homology"/>
<keyword evidence="19" id="KW-1185">Reference proteome</keyword>
<feature type="binding site" evidence="13">
    <location>
        <position position="153"/>
    </location>
    <ligand>
        <name>ATP</name>
        <dbReference type="ChEBI" id="CHEBI:30616"/>
    </ligand>
</feature>
<evidence type="ECO:0000256" key="3">
    <source>
        <dbReference type="ARBA" id="ARBA00012513"/>
    </source>
</evidence>
<feature type="region of interest" description="Disordered" evidence="16">
    <location>
        <begin position="571"/>
        <end position="695"/>
    </location>
</feature>
<dbReference type="InterPro" id="IPR017441">
    <property type="entry name" value="Protein_kinase_ATP_BS"/>
</dbReference>
<feature type="compositionally biased region" description="Low complexity" evidence="16">
    <location>
        <begin position="101"/>
        <end position="113"/>
    </location>
</feature>
<evidence type="ECO:0000256" key="13">
    <source>
        <dbReference type="PIRSR" id="PIRSR630616-2"/>
    </source>
</evidence>
<keyword evidence="7 13" id="KW-0547">Nucleotide-binding</keyword>
<dbReference type="AlphaFoldDB" id="A0AAN6UKE3"/>
<comment type="catalytic activity">
    <reaction evidence="11">
        <text>L-seryl-[protein] + ATP = O-phospho-L-seryl-[protein] + ADP + H(+)</text>
        <dbReference type="Rhea" id="RHEA:17989"/>
        <dbReference type="Rhea" id="RHEA-COMP:9863"/>
        <dbReference type="Rhea" id="RHEA-COMP:11604"/>
        <dbReference type="ChEBI" id="CHEBI:15378"/>
        <dbReference type="ChEBI" id="CHEBI:29999"/>
        <dbReference type="ChEBI" id="CHEBI:30616"/>
        <dbReference type="ChEBI" id="CHEBI:83421"/>
        <dbReference type="ChEBI" id="CHEBI:456216"/>
        <dbReference type="EC" id="2.7.11.1"/>
    </reaction>
</comment>
<comment type="subcellular location">
    <subcellularLocation>
        <location evidence="1">Bud neck</location>
    </subcellularLocation>
</comment>
<feature type="compositionally biased region" description="Low complexity" evidence="16">
    <location>
        <begin position="606"/>
        <end position="626"/>
    </location>
</feature>
<feature type="binding site" evidence="15">
    <location>
        <position position="157"/>
    </location>
    <ligand>
        <name>ATP</name>
        <dbReference type="ChEBI" id="CHEBI:30616"/>
    </ligand>
</feature>
<feature type="compositionally biased region" description="Basic and acidic residues" evidence="16">
    <location>
        <begin position="1048"/>
        <end position="1060"/>
    </location>
</feature>
<organism evidence="18 19">
    <name type="scientific">Trichocladium antarcticum</name>
    <dbReference type="NCBI Taxonomy" id="1450529"/>
    <lineage>
        <taxon>Eukaryota</taxon>
        <taxon>Fungi</taxon>
        <taxon>Dikarya</taxon>
        <taxon>Ascomycota</taxon>
        <taxon>Pezizomycotina</taxon>
        <taxon>Sordariomycetes</taxon>
        <taxon>Sordariomycetidae</taxon>
        <taxon>Sordariales</taxon>
        <taxon>Chaetomiaceae</taxon>
        <taxon>Trichocladium</taxon>
    </lineage>
</organism>
<feature type="cross-link" description="Glycyl lysine isopeptide (Lys-Gly) (interchain with G-Cter in SUMO2)" evidence="14">
    <location>
        <position position="274"/>
    </location>
</feature>
<dbReference type="InterPro" id="IPR043024">
    <property type="entry name" value="KA1_sf_fungal"/>
</dbReference>
<feature type="region of interest" description="Disordered" evidence="16">
    <location>
        <begin position="983"/>
        <end position="1024"/>
    </location>
</feature>
<reference evidence="18" key="1">
    <citation type="journal article" date="2023" name="Mol. Phylogenet. Evol.">
        <title>Genome-scale phylogeny and comparative genomics of the fungal order Sordariales.</title>
        <authorList>
            <person name="Hensen N."/>
            <person name="Bonometti L."/>
            <person name="Westerberg I."/>
            <person name="Brannstrom I.O."/>
            <person name="Guillou S."/>
            <person name="Cros-Aarteil S."/>
            <person name="Calhoun S."/>
            <person name="Haridas S."/>
            <person name="Kuo A."/>
            <person name="Mondo S."/>
            <person name="Pangilinan J."/>
            <person name="Riley R."/>
            <person name="LaButti K."/>
            <person name="Andreopoulos B."/>
            <person name="Lipzen A."/>
            <person name="Chen C."/>
            <person name="Yan M."/>
            <person name="Daum C."/>
            <person name="Ng V."/>
            <person name="Clum A."/>
            <person name="Steindorff A."/>
            <person name="Ohm R.A."/>
            <person name="Martin F."/>
            <person name="Silar P."/>
            <person name="Natvig D.O."/>
            <person name="Lalanne C."/>
            <person name="Gautier V."/>
            <person name="Ament-Velasquez S.L."/>
            <person name="Kruys A."/>
            <person name="Hutchinson M.I."/>
            <person name="Powell A.J."/>
            <person name="Barry K."/>
            <person name="Miller A.N."/>
            <person name="Grigoriev I.V."/>
            <person name="Debuchy R."/>
            <person name="Gladieux P."/>
            <person name="Hiltunen Thoren M."/>
            <person name="Johannesson H."/>
        </authorList>
    </citation>
    <scope>NUCLEOTIDE SEQUENCE</scope>
    <source>
        <strain evidence="18">CBS 123565</strain>
    </source>
</reference>
<feature type="compositionally biased region" description="Polar residues" evidence="16">
    <location>
        <begin position="7"/>
        <end position="17"/>
    </location>
</feature>
<dbReference type="GO" id="GO:0004674">
    <property type="term" value="F:protein serine/threonine kinase activity"/>
    <property type="evidence" value="ECO:0007669"/>
    <property type="project" value="UniProtKB-KW"/>
</dbReference>
<evidence type="ECO:0000256" key="2">
    <source>
        <dbReference type="ARBA" id="ARBA00010791"/>
    </source>
</evidence>
<comment type="caution">
    <text evidence="18">The sequence shown here is derived from an EMBL/GenBank/DDBJ whole genome shotgun (WGS) entry which is preliminary data.</text>
</comment>
<feature type="active site" description="Proton acceptor" evidence="12">
    <location>
        <position position="272"/>
    </location>
</feature>
<gene>
    <name evidence="18" type="ORF">BT67DRAFT_47394</name>
</gene>
<evidence type="ECO:0000313" key="18">
    <source>
        <dbReference type="EMBL" id="KAK4133336.1"/>
    </source>
</evidence>
<dbReference type="PROSITE" id="PS00108">
    <property type="entry name" value="PROTEIN_KINASE_ST"/>
    <property type="match status" value="1"/>
</dbReference>
<sequence length="1219" mass="137021">MDKRSAHSTSRQHQVTRQPLGDATQRINHAAVPNVSRRHQVGDDENYLALKSKDVAQGRSNSVVAVKYPPAPTAMVGVGQTSPHPSTIVQDLRDDPDSRRVSQFSNVSSNASSTRQHKSHIGPWQLGKTLGKGSSARVRQARHRVSHQVVAIKIIAKSVAHITQAGSLANLDRIDYRNPTTSADGGLRRMPLAIEREVAILKLIRHPNIIELLDIWENRSEIYMVTEYVEKGDMFEFINWNGPLNEEEAVFYFRQIMTALEYCHSFNICHRDLKPENILLKSNGQIKIADFGMAALQQDSSHQLRTACGSPHYAAPELLRHQFYKGSAVDIWSMGVILFAMLAGRLPFDDEDMATMLAKARRAQYKMPPHLTREASDLIQRILVDQPVHRITMKQMWRHALIRKYDYLDEYQSWDGQPADALRMDNAPIPEEIDVQILRQLKALWHAYSETTLREKLKQDKPNDQKLFYWLLYNHREAQLENYNNNVPVSKSDFHHLKPPNWGKRISTCQFTQPGRNGHARTVSRFTVISNVQDVDDVGTIRSYDPYNASRVLHPCTSQASHARIIVHRNNTDAGLGPSPTSISHSYRSYKSAVGSFRQRPRTGSRRTSTSGHLRSPQSSMSSIRSHYGTPRVRVGSRSKRAVDFSGVRSKGHHHRRNRHASLAAPASIAGDNTTYDRDTLSPASPRKEQKTHRVTATRSMMEIDESDTFIWSEELEQLGHRIAQDCDEAFSSSLLLSEPSDGGARSREASPFTLSLGDLPAMLPSERRASANESVGAHPWDNRPLPPVPSQNTASPVSTRDQDPGLESTCQSSKTYKPYSKLNAPVPERRVVSEPAYERTGRDSRPLPSIFENTPDEWSKHKNGRGDIASSPLETPTRVKSRGLEFLSKAENTIRVVNSPTAARAEEPVRMPKPLNVRKVSRNTGSGKPTLASALQDPQRHTSHGSHQNSQATDGHGSDNHIPSKHRVSSWFKRASKEDASGSSFVTVTEASMRSKETLVDSVASRQSADVSSGPRAQKKKSFGFPFWKGSRNELKMSLADPDDVDEKSMRPRLAKQESRTMAGAGPSVWSDSDSGIRKIEVEQNWLARLFRVKPAMRHLCFNILKRRARQEVAILLREWRQYGIKDVEVDKERNIIFARVGGKNYLNLKEVSFAVELMTVIEHGKRNQLSIARFTQEKGAASSFHRVMDAINSAFSTRALLVTDKRKANMMVKTLNS</sequence>
<feature type="domain" description="Protein kinase" evidence="17">
    <location>
        <begin position="124"/>
        <end position="402"/>
    </location>
</feature>
<dbReference type="InterPro" id="IPR031850">
    <property type="entry name" value="Fungal_KA1_dom"/>
</dbReference>
<dbReference type="EC" id="2.7.11.1" evidence="3"/>
<evidence type="ECO:0000256" key="16">
    <source>
        <dbReference type="SAM" id="MobiDB-lite"/>
    </source>
</evidence>
<feature type="region of interest" description="Disordered" evidence="16">
    <location>
        <begin position="93"/>
        <end position="130"/>
    </location>
</feature>
<evidence type="ECO:0000256" key="11">
    <source>
        <dbReference type="ARBA" id="ARBA00048679"/>
    </source>
</evidence>
<evidence type="ECO:0000256" key="14">
    <source>
        <dbReference type="PIRSR" id="PIRSR630616-3"/>
    </source>
</evidence>
<feature type="region of interest" description="Disordered" evidence="16">
    <location>
        <begin position="899"/>
        <end position="965"/>
    </location>
</feature>
<keyword evidence="4" id="KW-0723">Serine/threonine-protein kinase</keyword>
<feature type="region of interest" description="Disordered" evidence="16">
    <location>
        <begin position="1"/>
        <end position="40"/>
    </location>
</feature>
<dbReference type="FunFam" id="1.10.510.10:FF:000394">
    <property type="entry name" value="Serine/threonine-protein kinase HSL1"/>
    <property type="match status" value="1"/>
</dbReference>
<dbReference type="InterPro" id="IPR011009">
    <property type="entry name" value="Kinase-like_dom_sf"/>
</dbReference>
<keyword evidence="8" id="KW-0418">Kinase</keyword>
<evidence type="ECO:0000256" key="4">
    <source>
        <dbReference type="ARBA" id="ARBA00022527"/>
    </source>
</evidence>
<comment type="catalytic activity">
    <reaction evidence="10">
        <text>L-threonyl-[protein] + ATP = O-phospho-L-threonyl-[protein] + ADP + H(+)</text>
        <dbReference type="Rhea" id="RHEA:46608"/>
        <dbReference type="Rhea" id="RHEA-COMP:11060"/>
        <dbReference type="Rhea" id="RHEA-COMP:11605"/>
        <dbReference type="ChEBI" id="CHEBI:15378"/>
        <dbReference type="ChEBI" id="CHEBI:30013"/>
        <dbReference type="ChEBI" id="CHEBI:30616"/>
        <dbReference type="ChEBI" id="CHEBI:61977"/>
        <dbReference type="ChEBI" id="CHEBI:456216"/>
        <dbReference type="EC" id="2.7.11.1"/>
    </reaction>
</comment>
<evidence type="ECO:0000256" key="1">
    <source>
        <dbReference type="ARBA" id="ARBA00004266"/>
    </source>
</evidence>
<feature type="compositionally biased region" description="Polar residues" evidence="16">
    <location>
        <begin position="983"/>
        <end position="993"/>
    </location>
</feature>
<dbReference type="Gene3D" id="3.30.310.220">
    <property type="entry name" value="Fungal kinase associated-1 domain"/>
    <property type="match status" value="1"/>
</dbReference>
<dbReference type="GO" id="GO:0005940">
    <property type="term" value="C:septin ring"/>
    <property type="evidence" value="ECO:0007669"/>
    <property type="project" value="UniProtKB-ARBA"/>
</dbReference>
<protein>
    <recommendedName>
        <fullName evidence="3">non-specific serine/threonine protein kinase</fullName>
        <ecNumber evidence="3">2.7.11.1</ecNumber>
    </recommendedName>
</protein>
<feature type="binding site" evidence="13">
    <location>
        <position position="290"/>
    </location>
    <ligand>
        <name>ATP</name>
        <dbReference type="ChEBI" id="CHEBI:30616"/>
    </ligand>
</feature>
<feature type="compositionally biased region" description="Basic and acidic residues" evidence="16">
    <location>
        <begin position="828"/>
        <end position="846"/>
    </location>
</feature>
<evidence type="ECO:0000256" key="10">
    <source>
        <dbReference type="ARBA" id="ARBA00047899"/>
    </source>
</evidence>
<evidence type="ECO:0000256" key="12">
    <source>
        <dbReference type="PIRSR" id="PIRSR630616-1"/>
    </source>
</evidence>
<dbReference type="Pfam" id="PF16797">
    <property type="entry name" value="Fungal_KA1"/>
    <property type="match status" value="1"/>
</dbReference>
<evidence type="ECO:0000256" key="5">
    <source>
        <dbReference type="ARBA" id="ARBA00022553"/>
    </source>
</evidence>
<evidence type="ECO:0000256" key="9">
    <source>
        <dbReference type="ARBA" id="ARBA00022840"/>
    </source>
</evidence>
<dbReference type="GO" id="GO:0005935">
    <property type="term" value="C:cellular bud neck"/>
    <property type="evidence" value="ECO:0007669"/>
    <property type="project" value="UniProtKB-SubCell"/>
</dbReference>
<evidence type="ECO:0000259" key="17">
    <source>
        <dbReference type="PROSITE" id="PS50011"/>
    </source>
</evidence>
<dbReference type="PROSITE" id="PS00107">
    <property type="entry name" value="PROTEIN_KINASE_ATP"/>
    <property type="match status" value="1"/>
</dbReference>
<dbReference type="SMART" id="SM00220">
    <property type="entry name" value="S_TKc"/>
    <property type="match status" value="1"/>
</dbReference>
<dbReference type="EMBL" id="MU853412">
    <property type="protein sequence ID" value="KAK4133336.1"/>
    <property type="molecule type" value="Genomic_DNA"/>
</dbReference>
<dbReference type="InterPro" id="IPR008271">
    <property type="entry name" value="Ser/Thr_kinase_AS"/>
</dbReference>
<feature type="compositionally biased region" description="Basic residues" evidence="16">
    <location>
        <begin position="650"/>
        <end position="660"/>
    </location>
</feature>
<evidence type="ECO:0000256" key="15">
    <source>
        <dbReference type="PROSITE-ProRule" id="PRU10141"/>
    </source>
</evidence>
<evidence type="ECO:0000256" key="7">
    <source>
        <dbReference type="ARBA" id="ARBA00022741"/>
    </source>
</evidence>
<feature type="region of interest" description="Disordered" evidence="16">
    <location>
        <begin position="1043"/>
        <end position="1072"/>
    </location>
</feature>
<keyword evidence="6" id="KW-0808">Transferase</keyword>
<dbReference type="PANTHER" id="PTHR24350">
    <property type="entry name" value="SERINE/THREONINE-PROTEIN KINASE IAL-RELATED"/>
    <property type="match status" value="1"/>
</dbReference>
<name>A0AAN6UKE3_9PEZI</name>
<dbReference type="Proteomes" id="UP001304895">
    <property type="component" value="Unassembled WGS sequence"/>
</dbReference>
<dbReference type="SUPFAM" id="SSF56112">
    <property type="entry name" value="Protein kinase-like (PK-like)"/>
    <property type="match status" value="1"/>
</dbReference>
<accession>A0AAN6UKE3</accession>
<feature type="binding site" evidence="13">
    <location>
        <begin position="276"/>
        <end position="277"/>
    </location>
    <ligand>
        <name>ATP</name>
        <dbReference type="ChEBI" id="CHEBI:30616"/>
    </ligand>
</feature>
<comment type="similarity">
    <text evidence="2">Belongs to the protein kinase superfamily. CAMK Ser/Thr protein kinase family. NIM1 subfamily.</text>
</comment>
<dbReference type="InterPro" id="IPR000719">
    <property type="entry name" value="Prot_kinase_dom"/>
</dbReference>
<evidence type="ECO:0000256" key="8">
    <source>
        <dbReference type="ARBA" id="ARBA00022777"/>
    </source>
</evidence>
<dbReference type="GO" id="GO:0005524">
    <property type="term" value="F:ATP binding"/>
    <property type="evidence" value="ECO:0007669"/>
    <property type="project" value="UniProtKB-UniRule"/>
</dbReference>
<feature type="compositionally biased region" description="Polar residues" evidence="16">
    <location>
        <begin position="579"/>
        <end position="589"/>
    </location>
</feature>
<dbReference type="Pfam" id="PF00069">
    <property type="entry name" value="Pkinase"/>
    <property type="match status" value="1"/>
</dbReference>
<keyword evidence="9 13" id="KW-0067">ATP-binding</keyword>